<dbReference type="Gene3D" id="3.40.50.10490">
    <property type="entry name" value="Glucose-6-phosphate isomerase like protein, domain 1"/>
    <property type="match status" value="1"/>
</dbReference>
<evidence type="ECO:0000259" key="1">
    <source>
        <dbReference type="PROSITE" id="PS51464"/>
    </source>
</evidence>
<dbReference type="STRING" id="561177.ANHYDRO_01532"/>
<comment type="caution">
    <text evidence="2">The sequence shown here is derived from an EMBL/GenBank/DDBJ whole genome shotgun (WGS) entry which is preliminary data.</text>
</comment>
<accession>B6WAA6</accession>
<dbReference type="GO" id="GO:0003700">
    <property type="term" value="F:DNA-binding transcription factor activity"/>
    <property type="evidence" value="ECO:0007669"/>
    <property type="project" value="InterPro"/>
</dbReference>
<dbReference type="GO" id="GO:0097367">
    <property type="term" value="F:carbohydrate derivative binding"/>
    <property type="evidence" value="ECO:0007669"/>
    <property type="project" value="InterPro"/>
</dbReference>
<dbReference type="CDD" id="cd05013">
    <property type="entry name" value="SIS_RpiR"/>
    <property type="match status" value="1"/>
</dbReference>
<dbReference type="AlphaFoldDB" id="B6WAA6"/>
<proteinExistence type="predicted"/>
<dbReference type="PANTHER" id="PTHR30514">
    <property type="entry name" value="GLUCOKINASE"/>
    <property type="match status" value="1"/>
</dbReference>
<evidence type="ECO:0000313" key="3">
    <source>
        <dbReference type="Proteomes" id="UP000005451"/>
    </source>
</evidence>
<dbReference type="SUPFAM" id="SSF53697">
    <property type="entry name" value="SIS domain"/>
    <property type="match status" value="1"/>
</dbReference>
<gene>
    <name evidence="2" type="ORF">ANHYDRO_01532</name>
</gene>
<reference evidence="2 3" key="1">
    <citation type="submission" date="2008-09" db="EMBL/GenBank/DDBJ databases">
        <authorList>
            <person name="Fulton L."/>
            <person name="Clifton S."/>
            <person name="Fulton B."/>
            <person name="Xu J."/>
            <person name="Minx P."/>
            <person name="Pepin K.H."/>
            <person name="Johnson M."/>
            <person name="Thiruvilangam P."/>
            <person name="Bhonagiri V."/>
            <person name="Nash W.E."/>
            <person name="Mardis E.R."/>
            <person name="Wilson R.K."/>
        </authorList>
    </citation>
    <scope>NUCLEOTIDE SEQUENCE [LARGE SCALE GENOMIC DNA]</scope>
    <source>
        <strain evidence="2 3">DSM 7454</strain>
    </source>
</reference>
<dbReference type="GO" id="GO:1901135">
    <property type="term" value="P:carbohydrate derivative metabolic process"/>
    <property type="evidence" value="ECO:0007669"/>
    <property type="project" value="InterPro"/>
</dbReference>
<dbReference type="RefSeq" id="WP_004814852.1">
    <property type="nucleotide sequence ID" value="NZ_ABXA01000037.1"/>
</dbReference>
<dbReference type="InterPro" id="IPR035472">
    <property type="entry name" value="RpiR-like_SIS"/>
</dbReference>
<protein>
    <submittedName>
        <fullName evidence="2">SIS domain protein</fullName>
    </submittedName>
</protein>
<dbReference type="Pfam" id="PF01380">
    <property type="entry name" value="SIS"/>
    <property type="match status" value="1"/>
</dbReference>
<dbReference type="InterPro" id="IPR001347">
    <property type="entry name" value="SIS_dom"/>
</dbReference>
<sequence length="189" mass="21264">MGYKGFIELKYSLVNKVNSNKTKNYIDYSTIRLNDINNSIDLLNRQDLNKLINLFYNKRVCFFGKGLSSLICDYAVTQLLILGLPVTHLADSHTALAYVDHMTSNDALFIISNSGNTSQCIKLALKAKKKGIKVITLTGSNINDLTRLSDLSYSVILSKDDRVDFDNASRAPMLLFVHKIIDLILKNRN</sequence>
<evidence type="ECO:0000313" key="2">
    <source>
        <dbReference type="EMBL" id="EEB35664.1"/>
    </source>
</evidence>
<dbReference type="Proteomes" id="UP000005451">
    <property type="component" value="Unassembled WGS sequence"/>
</dbReference>
<dbReference type="PROSITE" id="PS51464">
    <property type="entry name" value="SIS"/>
    <property type="match status" value="1"/>
</dbReference>
<dbReference type="GO" id="GO:0003677">
    <property type="term" value="F:DNA binding"/>
    <property type="evidence" value="ECO:0007669"/>
    <property type="project" value="InterPro"/>
</dbReference>
<dbReference type="PANTHER" id="PTHR30514:SF21">
    <property type="entry name" value="RPIR-FAMILY TRANSCRIPTIONAL REGULATOR"/>
    <property type="match status" value="1"/>
</dbReference>
<dbReference type="InterPro" id="IPR046348">
    <property type="entry name" value="SIS_dom_sf"/>
</dbReference>
<dbReference type="InterPro" id="IPR047640">
    <property type="entry name" value="RpiR-like"/>
</dbReference>
<name>B6WAA6_9FIRM</name>
<dbReference type="EMBL" id="ABXA01000037">
    <property type="protein sequence ID" value="EEB35664.1"/>
    <property type="molecule type" value="Genomic_DNA"/>
</dbReference>
<organism evidence="2 3">
    <name type="scientific">Anaerococcus hydrogenalis DSM 7454</name>
    <dbReference type="NCBI Taxonomy" id="561177"/>
    <lineage>
        <taxon>Bacteria</taxon>
        <taxon>Bacillati</taxon>
        <taxon>Bacillota</taxon>
        <taxon>Tissierellia</taxon>
        <taxon>Tissierellales</taxon>
        <taxon>Peptoniphilaceae</taxon>
        <taxon>Anaerococcus</taxon>
    </lineage>
</organism>
<reference evidence="2 3" key="2">
    <citation type="submission" date="2008-10" db="EMBL/GenBank/DDBJ databases">
        <title>Draft genome sequence of Anaerococcus hydrogenalis (DSM 7454).</title>
        <authorList>
            <person name="Sudarsanam P."/>
            <person name="Ley R."/>
            <person name="Guruge J."/>
            <person name="Turnbaugh P.J."/>
            <person name="Mahowald M."/>
            <person name="Liep D."/>
            <person name="Gordon J."/>
        </authorList>
    </citation>
    <scope>NUCLEOTIDE SEQUENCE [LARGE SCALE GENOMIC DNA]</scope>
    <source>
        <strain evidence="2 3">DSM 7454</strain>
    </source>
</reference>
<feature type="domain" description="SIS" evidence="1">
    <location>
        <begin position="51"/>
        <end position="189"/>
    </location>
</feature>
<dbReference type="eggNOG" id="COG1737">
    <property type="taxonomic scope" value="Bacteria"/>
</dbReference>